<name>A0ABR9XWM5_9STAP</name>
<organism evidence="1 2">
    <name type="scientific">Jeotgalicoccus nanhaiensis</name>
    <dbReference type="NCBI Taxonomy" id="568603"/>
    <lineage>
        <taxon>Bacteria</taxon>
        <taxon>Bacillati</taxon>
        <taxon>Bacillota</taxon>
        <taxon>Bacilli</taxon>
        <taxon>Bacillales</taxon>
        <taxon>Staphylococcaceae</taxon>
        <taxon>Jeotgalicoccus</taxon>
    </lineage>
</organism>
<comment type="caution">
    <text evidence="1">The sequence shown here is derived from an EMBL/GenBank/DDBJ whole genome shotgun (WGS) entry which is preliminary data.</text>
</comment>
<evidence type="ECO:0000313" key="1">
    <source>
        <dbReference type="EMBL" id="MBF0753322.1"/>
    </source>
</evidence>
<gene>
    <name evidence="1" type="ORF">IR135_03480</name>
</gene>
<sequence>MNSAKRLNGSKNGFIKISLPTKHGSSKAFVSRHTLGRKTAVWKSVRNISTAERLIHNDKKQPKQKTNQTIDIQEFDDLLVQSLGERSEIIKALSRV</sequence>
<dbReference type="EMBL" id="JADGLW010000002">
    <property type="protein sequence ID" value="MBF0753322.1"/>
    <property type="molecule type" value="Genomic_DNA"/>
</dbReference>
<keyword evidence="2" id="KW-1185">Reference proteome</keyword>
<accession>A0ABR9XWM5</accession>
<dbReference type="Proteomes" id="UP000647980">
    <property type="component" value="Unassembled WGS sequence"/>
</dbReference>
<proteinExistence type="predicted"/>
<evidence type="ECO:0000313" key="2">
    <source>
        <dbReference type="Proteomes" id="UP000647980"/>
    </source>
</evidence>
<reference evidence="1 2" key="1">
    <citation type="submission" date="2020-10" db="EMBL/GenBank/DDBJ databases">
        <title>Mouse Oral microbiota.</title>
        <authorList>
            <person name="Joseph S."/>
            <person name="Aduse-Opoku J."/>
        </authorList>
    </citation>
    <scope>NUCLEOTIDE SEQUENCE [LARGE SCALE GENOMIC DNA]</scope>
    <source>
        <strain evidence="1 2">19428wE5_W307</strain>
    </source>
</reference>
<protein>
    <submittedName>
        <fullName evidence="1">Uncharacterized protein</fullName>
    </submittedName>
</protein>